<gene>
    <name evidence="1" type="ORF">RAK27_11380</name>
</gene>
<proteinExistence type="predicted"/>
<dbReference type="RefSeq" id="WP_322809141.1">
    <property type="nucleotide sequence ID" value="NZ_JAVBVO010000003.1"/>
</dbReference>
<organism evidence="1 2">
    <name type="scientific">Carnobacterium maltaromaticum</name>
    <name type="common">Carnobacterium piscicola</name>
    <dbReference type="NCBI Taxonomy" id="2751"/>
    <lineage>
        <taxon>Bacteria</taxon>
        <taxon>Bacillati</taxon>
        <taxon>Bacillota</taxon>
        <taxon>Bacilli</taxon>
        <taxon>Lactobacillales</taxon>
        <taxon>Carnobacteriaceae</taxon>
        <taxon>Carnobacterium</taxon>
    </lineage>
</organism>
<dbReference type="AlphaFoldDB" id="A0AAW9JUJ0"/>
<dbReference type="EMBL" id="JAVBVO010000003">
    <property type="protein sequence ID" value="MDZ5759263.1"/>
    <property type="molecule type" value="Genomic_DNA"/>
</dbReference>
<dbReference type="Proteomes" id="UP001290462">
    <property type="component" value="Unassembled WGS sequence"/>
</dbReference>
<protein>
    <submittedName>
        <fullName evidence="1">Uncharacterized protein</fullName>
    </submittedName>
</protein>
<name>A0AAW9JUJ0_CARML</name>
<reference evidence="1" key="1">
    <citation type="submission" date="2023-08" db="EMBL/GenBank/DDBJ databases">
        <title>Genomic characterization of piscicolin 126 produced by Carnobacterium maltaromaticum CM22 strain isolated from salmon (Salmo salar).</title>
        <authorList>
            <person name="Gonzalez-Gragera E."/>
            <person name="Garcia-Lopez J.D."/>
            <person name="Teso-Perez C."/>
            <person name="Gimenez-Hernandez I."/>
            <person name="Peralta-Sanchez J.M."/>
            <person name="Valdivia E."/>
            <person name="Montalban-Lopez M."/>
            <person name="Martin-Platero A.M."/>
            <person name="Banos A."/>
            <person name="Martinez-Bueno M."/>
        </authorList>
    </citation>
    <scope>NUCLEOTIDE SEQUENCE</scope>
    <source>
        <strain evidence="1">CM22</strain>
    </source>
</reference>
<comment type="caution">
    <text evidence="1">The sequence shown here is derived from an EMBL/GenBank/DDBJ whole genome shotgun (WGS) entry which is preliminary data.</text>
</comment>
<evidence type="ECO:0000313" key="1">
    <source>
        <dbReference type="EMBL" id="MDZ5759263.1"/>
    </source>
</evidence>
<sequence length="76" mass="9429">MRIEDKWLDGFMYYIEFEVEVQNTRKLVRKSIILHEELKKEEVFRMIQKNFAHVKKINWIDYYDEVLLDKGVFKNS</sequence>
<evidence type="ECO:0000313" key="2">
    <source>
        <dbReference type="Proteomes" id="UP001290462"/>
    </source>
</evidence>
<accession>A0AAW9JUJ0</accession>